<protein>
    <recommendedName>
        <fullName evidence="9">O-methyltransferase domain-containing protein</fullName>
    </recommendedName>
</protein>
<dbReference type="InterPro" id="IPR016461">
    <property type="entry name" value="COMT-like"/>
</dbReference>
<dbReference type="InterPro" id="IPR036390">
    <property type="entry name" value="WH_DNA-bd_sf"/>
</dbReference>
<evidence type="ECO:0000256" key="3">
    <source>
        <dbReference type="ARBA" id="ARBA00022691"/>
    </source>
</evidence>
<dbReference type="InterPro" id="IPR012967">
    <property type="entry name" value="COMT_dimerisation"/>
</dbReference>
<dbReference type="PIRSF" id="PIRSF005739">
    <property type="entry name" value="O-mtase"/>
    <property type="match status" value="1"/>
</dbReference>
<dbReference type="EMBL" id="JALJOU010000091">
    <property type="protein sequence ID" value="KAK9822176.1"/>
    <property type="molecule type" value="Genomic_DNA"/>
</dbReference>
<evidence type="ECO:0000313" key="8">
    <source>
        <dbReference type="Proteomes" id="UP001445335"/>
    </source>
</evidence>
<keyword evidence="2" id="KW-0808">Transferase</keyword>
<keyword evidence="1" id="KW-0489">Methyltransferase</keyword>
<comment type="caution">
    <text evidence="7">The sequence shown here is derived from an EMBL/GenBank/DDBJ whole genome shotgun (WGS) entry which is preliminary data.</text>
</comment>
<dbReference type="Gene3D" id="3.40.50.150">
    <property type="entry name" value="Vaccinia Virus protein VP39"/>
    <property type="match status" value="1"/>
</dbReference>
<dbReference type="SUPFAM" id="SSF53335">
    <property type="entry name" value="S-adenosyl-L-methionine-dependent methyltransferases"/>
    <property type="match status" value="1"/>
</dbReference>
<organism evidence="7 8">
    <name type="scientific">Elliptochloris bilobata</name>
    <dbReference type="NCBI Taxonomy" id="381761"/>
    <lineage>
        <taxon>Eukaryota</taxon>
        <taxon>Viridiplantae</taxon>
        <taxon>Chlorophyta</taxon>
        <taxon>core chlorophytes</taxon>
        <taxon>Trebouxiophyceae</taxon>
        <taxon>Trebouxiophyceae incertae sedis</taxon>
        <taxon>Elliptochloris clade</taxon>
        <taxon>Elliptochloris</taxon>
    </lineage>
</organism>
<dbReference type="SUPFAM" id="SSF46785">
    <property type="entry name" value="Winged helix' DNA-binding domain"/>
    <property type="match status" value="1"/>
</dbReference>
<feature type="active site" description="Proton acceptor" evidence="4">
    <location>
        <position position="296"/>
    </location>
</feature>
<dbReference type="PROSITE" id="PS51683">
    <property type="entry name" value="SAM_OMT_II"/>
    <property type="match status" value="1"/>
</dbReference>
<reference evidence="7 8" key="1">
    <citation type="journal article" date="2024" name="Nat. Commun.">
        <title>Phylogenomics reveals the evolutionary origins of lichenization in chlorophyte algae.</title>
        <authorList>
            <person name="Puginier C."/>
            <person name="Libourel C."/>
            <person name="Otte J."/>
            <person name="Skaloud P."/>
            <person name="Haon M."/>
            <person name="Grisel S."/>
            <person name="Petersen M."/>
            <person name="Berrin J.G."/>
            <person name="Delaux P.M."/>
            <person name="Dal Grande F."/>
            <person name="Keller J."/>
        </authorList>
    </citation>
    <scope>NUCLEOTIDE SEQUENCE [LARGE SCALE GENOMIC DNA]</scope>
    <source>
        <strain evidence="7 8">SAG 245.80</strain>
    </source>
</reference>
<keyword evidence="8" id="KW-1185">Reference proteome</keyword>
<dbReference type="InterPro" id="IPR029063">
    <property type="entry name" value="SAM-dependent_MTases_sf"/>
</dbReference>
<dbReference type="GO" id="GO:0008171">
    <property type="term" value="F:O-methyltransferase activity"/>
    <property type="evidence" value="ECO:0007669"/>
    <property type="project" value="InterPro"/>
</dbReference>
<dbReference type="GO" id="GO:0032259">
    <property type="term" value="P:methylation"/>
    <property type="evidence" value="ECO:0007669"/>
    <property type="project" value="UniProtKB-KW"/>
</dbReference>
<proteinExistence type="predicted"/>
<evidence type="ECO:0000256" key="2">
    <source>
        <dbReference type="ARBA" id="ARBA00022679"/>
    </source>
</evidence>
<dbReference type="AlphaFoldDB" id="A0AAW1QL05"/>
<dbReference type="Gene3D" id="1.10.10.10">
    <property type="entry name" value="Winged helix-like DNA-binding domain superfamily/Winged helix DNA-binding domain"/>
    <property type="match status" value="1"/>
</dbReference>
<feature type="domain" description="O-methyltransferase dimerisation" evidence="6">
    <location>
        <begin position="53"/>
        <end position="129"/>
    </location>
</feature>
<dbReference type="Proteomes" id="UP001445335">
    <property type="component" value="Unassembled WGS sequence"/>
</dbReference>
<evidence type="ECO:0008006" key="9">
    <source>
        <dbReference type="Google" id="ProtNLM"/>
    </source>
</evidence>
<gene>
    <name evidence="7" type="ORF">WJX81_006917</name>
</gene>
<evidence type="ECO:0000313" key="7">
    <source>
        <dbReference type="EMBL" id="KAK9822176.1"/>
    </source>
</evidence>
<dbReference type="InterPro" id="IPR036388">
    <property type="entry name" value="WH-like_DNA-bd_sf"/>
</dbReference>
<sequence>MGVSCPKRSIDSHRSPYQPSSWLVYSASALLRRWFLYAADRLASPPRLIFEKSLGFAQTQVIDAIKRTGVIEALASGPRTAEELAQELGLQLDPLYRVLRAAVNINMLGVERGPTPRFHNTELSSLLLDSNPKSPWPMIQWVVDDWYGAYAELGWVVKTGGDAFRKTHDGKALWEVLQEDPKREADFSRAMSATDDMFAFEAVVRDYPWRRYGRFCDIGGAYGSLLARLLRQCGKADGVLFDQPQVIQRARKAWGEEADKVDLRTRAEFVEGDFFMSETLPKPRAGDAWVLRHILHDWNDEDAARILAALRRAIGATPVTLCIVEFTFLDEFSDPDVASKIGADLSVLMCQTHGRERTRREYEKLFAGAGFSLKRTVRTRGPLCVTEAVPI</sequence>
<evidence type="ECO:0000259" key="5">
    <source>
        <dbReference type="Pfam" id="PF00891"/>
    </source>
</evidence>
<dbReference type="InterPro" id="IPR001077">
    <property type="entry name" value="COMT_C"/>
</dbReference>
<keyword evidence="3" id="KW-0949">S-adenosyl-L-methionine</keyword>
<dbReference type="GO" id="GO:0046983">
    <property type="term" value="F:protein dimerization activity"/>
    <property type="evidence" value="ECO:0007669"/>
    <property type="project" value="InterPro"/>
</dbReference>
<evidence type="ECO:0000256" key="4">
    <source>
        <dbReference type="PIRSR" id="PIRSR005739-1"/>
    </source>
</evidence>
<dbReference type="Pfam" id="PF08100">
    <property type="entry name" value="Dimerisation"/>
    <property type="match status" value="1"/>
</dbReference>
<dbReference type="Pfam" id="PF00891">
    <property type="entry name" value="Methyltransf_2"/>
    <property type="match status" value="1"/>
</dbReference>
<name>A0AAW1QL05_9CHLO</name>
<feature type="domain" description="O-methyltransferase C-terminal" evidence="5">
    <location>
        <begin position="150"/>
        <end position="372"/>
    </location>
</feature>
<dbReference type="PANTHER" id="PTHR43712:SF2">
    <property type="entry name" value="O-METHYLTRANSFERASE CICE"/>
    <property type="match status" value="1"/>
</dbReference>
<dbReference type="PANTHER" id="PTHR43712">
    <property type="entry name" value="PUTATIVE (AFU_ORTHOLOGUE AFUA_4G14580)-RELATED"/>
    <property type="match status" value="1"/>
</dbReference>
<evidence type="ECO:0000256" key="1">
    <source>
        <dbReference type="ARBA" id="ARBA00022603"/>
    </source>
</evidence>
<evidence type="ECO:0000259" key="6">
    <source>
        <dbReference type="Pfam" id="PF08100"/>
    </source>
</evidence>
<accession>A0AAW1QL05</accession>